<dbReference type="Pfam" id="PF00620">
    <property type="entry name" value="RhoGAP"/>
    <property type="match status" value="1"/>
</dbReference>
<reference evidence="14" key="2">
    <citation type="submission" date="2023-03" db="EMBL/GenBank/DDBJ databases">
        <authorList>
            <consortium name="Wellcome Sanger Institute Data Sharing"/>
        </authorList>
    </citation>
    <scope>NUCLEOTIDE SEQUENCE [LARGE SCALE GENOMIC DNA]</scope>
</reference>
<dbReference type="InterPro" id="IPR008936">
    <property type="entry name" value="Rho_GTPase_activation_prot"/>
</dbReference>
<dbReference type="FunFam" id="1.20.1270.60:FF:000006">
    <property type="entry name" value="SLIT-ROBO Rho GTPase-activating protein 1 isoform 2"/>
    <property type="match status" value="1"/>
</dbReference>
<feature type="coiled-coil region" evidence="7">
    <location>
        <begin position="364"/>
        <end position="391"/>
    </location>
</feature>
<feature type="compositionally biased region" description="Low complexity" evidence="8">
    <location>
        <begin position="963"/>
        <end position="987"/>
    </location>
</feature>
<dbReference type="GO" id="GO:0005096">
    <property type="term" value="F:GTPase activator activity"/>
    <property type="evidence" value="ECO:0007669"/>
    <property type="project" value="UniProtKB-KW"/>
</dbReference>
<dbReference type="SMART" id="SM00055">
    <property type="entry name" value="FCH"/>
    <property type="match status" value="1"/>
</dbReference>
<name>A0AAX7VTQ5_ASTCA</name>
<dbReference type="InterPro" id="IPR000198">
    <property type="entry name" value="RhoGAP_dom"/>
</dbReference>
<dbReference type="InterPro" id="IPR051627">
    <property type="entry name" value="SLIT-ROBO_RhoGAP"/>
</dbReference>
<dbReference type="Ensembl" id="ENSACLT00000096126.1">
    <property type="protein sequence ID" value="ENSACLP00000085225.1"/>
    <property type="gene ID" value="ENSACLG00000012441.2"/>
</dbReference>
<dbReference type="GO" id="GO:0007165">
    <property type="term" value="P:signal transduction"/>
    <property type="evidence" value="ECO:0007669"/>
    <property type="project" value="InterPro"/>
</dbReference>
<accession>A0AAX7VTQ5</accession>
<keyword evidence="14" id="KW-1185">Reference proteome</keyword>
<feature type="compositionally biased region" description="Polar residues" evidence="8">
    <location>
        <begin position="837"/>
        <end position="846"/>
    </location>
</feature>
<feature type="compositionally biased region" description="Pro residues" evidence="8">
    <location>
        <begin position="951"/>
        <end position="962"/>
    </location>
</feature>
<sequence>MHFEKLTYFIFSLLSAVIIRLASHIHVCYPKIRNQLVEQFRCLEQQSESRLQLLQDLQEFFRRKAELQLEYSRGLDKLAERYSSKIRSSREHQHFKKDQNLLSTVNCWYLVLDQTRRESKDHATLSDIYNNNVIVRLAHVGEDVIRLFKKLPCSFNCDVLYTCCVFLQVMKTYHMYHTESLSAESKLKEAEKQEEKHIGKANDIGLRYGYDDRPQRRSSVKKMEKLKEKRQAKYSENKMKCTKARNDYLLNLAATNALVAKYYIHDVSDMIDCCDLGYHASLARTLRTYLSAEYSLETSRHEGLDLLEGAVDAMDTRGDKLKFMDTHCQIFCPPACFDYQPHMGDEVCQVSAQQPVQTELLMRYHQLQSRLATLKIENEEVRKTLDATLQTLHDMLTVEDFDVSEAFQHSQSTESVKSASSDSYMSKANIAKRRANQQETEGFYFTKYKEYLNGSNLIVKLQAKHDLLKQTLGEGQPIPAVVESCIRYINLYGLQQQGIFRVPGSQVEVNDIKNAFERGEDPLMDDQTDHDINSVAGVLKLYFRGLENPLFPKERFADLISTTKLDSGAERAHHLQQIIVTLPRPVIIVMRYLFAFLNHLSQYSDENMMDPYNLAICFGPTLMPIPDDQDPVACQAHVNEIIKTIIIHHEVIFPTQRELEGPVYEKCMAGGDEYCESPHSEPGALDEIDNGTGPNTKLEQIEAIAKFDYVGRSPRELSFKKGASLLLYLRASQDWWEGRHNGVDGLIPHQYIVVQDMVRVRSDGAAAPRHRNGADSLSPTRAADLPPRVMPRPQSPHKIAVSRGLTDSPEKRRLTTFGSAGCISHPDRKAFVDSHSQRSSPSTTRHASLGDHKALETEALAEDIEKTMNTALHELRELERQNVAKHAPDVVLDTLEPLKHPGGVQEVSASPLHTMVIRDPDAAQRRSSSSSSSETMTTFKPALSVRRPSAPLRPPPVRPVRPAPVIGQGQGPHRSSSSSSSGLGSPSITPTDRVFPKAPSPSPSTSSSSSDKQGNM</sequence>
<dbReference type="InterPro" id="IPR027267">
    <property type="entry name" value="AH/BAR_dom_sf"/>
</dbReference>
<dbReference type="InterPro" id="IPR036028">
    <property type="entry name" value="SH3-like_dom_sf"/>
</dbReference>
<dbReference type="FunFam" id="2.30.30.40:FF:000005">
    <property type="entry name" value="SLIT-ROBO Rho GTPase-activating protein 1 isoform 2"/>
    <property type="match status" value="1"/>
</dbReference>
<dbReference type="GeneTree" id="ENSGT00950000182824"/>
<dbReference type="PROSITE" id="PS50238">
    <property type="entry name" value="RHOGAP"/>
    <property type="match status" value="1"/>
</dbReference>
<dbReference type="SUPFAM" id="SSF50044">
    <property type="entry name" value="SH3-domain"/>
    <property type="match status" value="1"/>
</dbReference>
<evidence type="ECO:0000259" key="10">
    <source>
        <dbReference type="PROSITE" id="PS50002"/>
    </source>
</evidence>
<reference evidence="13 14" key="1">
    <citation type="submission" date="2018-05" db="EMBL/GenBank/DDBJ databases">
        <authorList>
            <person name="Datahose"/>
        </authorList>
    </citation>
    <scope>NUCLEOTIDE SEQUENCE</scope>
</reference>
<dbReference type="InterPro" id="IPR035648">
    <property type="entry name" value="srGAP1/2/3_SH3"/>
</dbReference>
<gene>
    <name evidence="13" type="primary">SRGAP3</name>
</gene>
<dbReference type="Gene3D" id="1.20.1270.60">
    <property type="entry name" value="Arfaptin homology (AH) domain/BAR domain"/>
    <property type="match status" value="1"/>
</dbReference>
<evidence type="ECO:0000313" key="13">
    <source>
        <dbReference type="Ensembl" id="ENSACLP00000085225.1"/>
    </source>
</evidence>
<dbReference type="InterPro" id="IPR001452">
    <property type="entry name" value="SH3_domain"/>
</dbReference>
<feature type="chain" id="PRO_5044330997" description="SLIT-ROBO Rho GTPase activating protein 3" evidence="9">
    <location>
        <begin position="23"/>
        <end position="1016"/>
    </location>
</feature>
<keyword evidence="3" id="KW-0597">Phosphoprotein</keyword>
<evidence type="ECO:0000256" key="2">
    <source>
        <dbReference type="ARBA" id="ARBA00022468"/>
    </source>
</evidence>
<dbReference type="SUPFAM" id="SSF103657">
    <property type="entry name" value="BAR/IMD domain-like"/>
    <property type="match status" value="1"/>
</dbReference>
<organism evidence="13 14">
    <name type="scientific">Astatotilapia calliptera</name>
    <name type="common">Eastern happy</name>
    <name type="synonym">Chromis callipterus</name>
    <dbReference type="NCBI Taxonomy" id="8154"/>
    <lineage>
        <taxon>Eukaryota</taxon>
        <taxon>Metazoa</taxon>
        <taxon>Chordata</taxon>
        <taxon>Craniata</taxon>
        <taxon>Vertebrata</taxon>
        <taxon>Euteleostomi</taxon>
        <taxon>Actinopterygii</taxon>
        <taxon>Neopterygii</taxon>
        <taxon>Teleostei</taxon>
        <taxon>Neoteleostei</taxon>
        <taxon>Acanthomorphata</taxon>
        <taxon>Ovalentaria</taxon>
        <taxon>Cichlomorphae</taxon>
        <taxon>Cichliformes</taxon>
        <taxon>Cichlidae</taxon>
        <taxon>African cichlids</taxon>
        <taxon>Pseudocrenilabrinae</taxon>
        <taxon>Haplochromini</taxon>
        <taxon>Astatotilapia</taxon>
    </lineage>
</organism>
<dbReference type="InterPro" id="IPR031160">
    <property type="entry name" value="F_BAR_dom"/>
</dbReference>
<reference evidence="13" key="3">
    <citation type="submission" date="2025-08" db="UniProtKB">
        <authorList>
            <consortium name="Ensembl"/>
        </authorList>
    </citation>
    <scope>IDENTIFICATION</scope>
</reference>
<feature type="signal peptide" evidence="9">
    <location>
        <begin position="1"/>
        <end position="22"/>
    </location>
</feature>
<dbReference type="PROSITE" id="PS51741">
    <property type="entry name" value="F_BAR"/>
    <property type="match status" value="1"/>
</dbReference>
<proteinExistence type="predicted"/>
<dbReference type="PANTHER" id="PTHR14166">
    <property type="entry name" value="SLIT-ROBO RHO GTPASE ACTIVATING PROTEIN"/>
    <property type="match status" value="1"/>
</dbReference>
<dbReference type="Gene3D" id="2.30.30.40">
    <property type="entry name" value="SH3 Domains"/>
    <property type="match status" value="1"/>
</dbReference>
<keyword evidence="9" id="KW-0732">Signal</keyword>
<evidence type="ECO:0000256" key="5">
    <source>
        <dbReference type="PROSITE-ProRule" id="PRU00192"/>
    </source>
</evidence>
<dbReference type="Proteomes" id="UP000265100">
    <property type="component" value="Chromosome 5"/>
</dbReference>
<dbReference type="SMART" id="SM00326">
    <property type="entry name" value="SH3"/>
    <property type="match status" value="1"/>
</dbReference>
<feature type="region of interest" description="Disordered" evidence="8">
    <location>
        <begin position="921"/>
        <end position="1016"/>
    </location>
</feature>
<protein>
    <recommendedName>
        <fullName evidence="15">SLIT-ROBO Rho GTPase activating protein 3</fullName>
    </recommendedName>
</protein>
<feature type="region of interest" description="Disordered" evidence="8">
    <location>
        <begin position="764"/>
        <end position="806"/>
    </location>
</feature>
<keyword evidence="4 6" id="KW-0175">Coiled coil</keyword>
<dbReference type="Pfam" id="PF00611">
    <property type="entry name" value="FCH"/>
    <property type="match status" value="1"/>
</dbReference>
<dbReference type="FunFam" id="1.10.555.10:FF:000013">
    <property type="entry name" value="SLIT-ROBO Rho GTPase activating protein 3"/>
    <property type="match status" value="1"/>
</dbReference>
<feature type="domain" description="SH3" evidence="10">
    <location>
        <begin position="698"/>
        <end position="757"/>
    </location>
</feature>
<evidence type="ECO:0000256" key="3">
    <source>
        <dbReference type="ARBA" id="ARBA00022553"/>
    </source>
</evidence>
<dbReference type="SMART" id="SM00324">
    <property type="entry name" value="RhoGAP"/>
    <property type="match status" value="1"/>
</dbReference>
<feature type="domain" description="F-BAR" evidence="12">
    <location>
        <begin position="30"/>
        <end position="319"/>
    </location>
</feature>
<evidence type="ECO:0000256" key="9">
    <source>
        <dbReference type="SAM" id="SignalP"/>
    </source>
</evidence>
<evidence type="ECO:0000256" key="6">
    <source>
        <dbReference type="PROSITE-ProRule" id="PRU01077"/>
    </source>
</evidence>
<dbReference type="SUPFAM" id="SSF48350">
    <property type="entry name" value="GTPase activation domain, GAP"/>
    <property type="match status" value="1"/>
</dbReference>
<reference evidence="13" key="4">
    <citation type="submission" date="2025-09" db="UniProtKB">
        <authorList>
            <consortium name="Ensembl"/>
        </authorList>
    </citation>
    <scope>IDENTIFICATION</scope>
</reference>
<keyword evidence="2" id="KW-0343">GTPase activation</keyword>
<dbReference type="Gene3D" id="1.10.555.10">
    <property type="entry name" value="Rho GTPase activation protein"/>
    <property type="match status" value="1"/>
</dbReference>
<keyword evidence="1 5" id="KW-0728">SH3 domain</keyword>
<evidence type="ECO:0000259" key="12">
    <source>
        <dbReference type="PROSITE" id="PS51741"/>
    </source>
</evidence>
<dbReference type="InterPro" id="IPR001060">
    <property type="entry name" value="FCH_dom"/>
</dbReference>
<evidence type="ECO:0000313" key="14">
    <source>
        <dbReference type="Proteomes" id="UP000265100"/>
    </source>
</evidence>
<feature type="domain" description="Rho-GAP" evidence="11">
    <location>
        <begin position="465"/>
        <end position="653"/>
    </location>
</feature>
<dbReference type="CDD" id="cd04383">
    <property type="entry name" value="RhoGAP_srGAP"/>
    <property type="match status" value="1"/>
</dbReference>
<dbReference type="AlphaFoldDB" id="A0AAX7VTQ5"/>
<evidence type="ECO:0000259" key="11">
    <source>
        <dbReference type="PROSITE" id="PS50238"/>
    </source>
</evidence>
<evidence type="ECO:0000256" key="4">
    <source>
        <dbReference type="ARBA" id="ARBA00023054"/>
    </source>
</evidence>
<evidence type="ECO:0000256" key="7">
    <source>
        <dbReference type="SAM" id="Coils"/>
    </source>
</evidence>
<evidence type="ECO:0000256" key="1">
    <source>
        <dbReference type="ARBA" id="ARBA00022443"/>
    </source>
</evidence>
<feature type="region of interest" description="Disordered" evidence="8">
    <location>
        <begin position="832"/>
        <end position="851"/>
    </location>
</feature>
<dbReference type="CDD" id="cd11955">
    <property type="entry name" value="SH3_srGAP1-3"/>
    <property type="match status" value="1"/>
</dbReference>
<dbReference type="Pfam" id="PF00018">
    <property type="entry name" value="SH3_1"/>
    <property type="match status" value="1"/>
</dbReference>
<evidence type="ECO:0000256" key="8">
    <source>
        <dbReference type="SAM" id="MobiDB-lite"/>
    </source>
</evidence>
<evidence type="ECO:0008006" key="15">
    <source>
        <dbReference type="Google" id="ProtNLM"/>
    </source>
</evidence>
<dbReference type="PROSITE" id="PS50002">
    <property type="entry name" value="SH3"/>
    <property type="match status" value="1"/>
</dbReference>